<evidence type="ECO:0000259" key="8">
    <source>
        <dbReference type="Pfam" id="PF02687"/>
    </source>
</evidence>
<dbReference type="Pfam" id="PF12704">
    <property type="entry name" value="MacB_PCD"/>
    <property type="match status" value="1"/>
</dbReference>
<keyword evidence="11" id="KW-1185">Reference proteome</keyword>
<proteinExistence type="inferred from homology"/>
<evidence type="ECO:0000313" key="10">
    <source>
        <dbReference type="EMBL" id="SEL31874.1"/>
    </source>
</evidence>
<keyword evidence="4 7" id="KW-1133">Transmembrane helix</keyword>
<evidence type="ECO:0000256" key="3">
    <source>
        <dbReference type="ARBA" id="ARBA00022692"/>
    </source>
</evidence>
<evidence type="ECO:0000256" key="7">
    <source>
        <dbReference type="SAM" id="Phobius"/>
    </source>
</evidence>
<feature type="domain" description="ABC3 transporter permease C-terminal" evidence="8">
    <location>
        <begin position="289"/>
        <end position="401"/>
    </location>
</feature>
<dbReference type="OrthoDB" id="5487173at2"/>
<keyword evidence="3 7" id="KW-0812">Transmembrane</keyword>
<feature type="transmembrane region" description="Helical" evidence="7">
    <location>
        <begin position="372"/>
        <end position="391"/>
    </location>
</feature>
<dbReference type="Proteomes" id="UP000182719">
    <property type="component" value="Unassembled WGS sequence"/>
</dbReference>
<sequence length="408" mass="43987">MSFRVDVWEGARIALFSLKSNRLRTVLTTVGIGVGVCTLLAILGIIQGINRSFEEQLSHIGANTLQVSKFPWTLQGDWWAYRNRKDLSVDLVEVVRNGSEHVLAAAPVFFQQGEGRFLERRMGALTVVGTTPDYAAVSSFTVGSGRFFTETDLDERAAVAVIGAELVRTLFAGINPLGHRFLLEGKSYRVVGTLEPKGTILGENQDMVVLVPSRTFLAHFGKRRSPNIAVAVDSPDNVLTVQDELTSVLRRARNTPPGVPDDFAINRPEQLANIYAQLTGALYGVAIGVGFITMLVGGIGIMNIMLVSVRERTREIGIRRAMGARKRTIVLQFLMEASCVSAVGGTLGTVAGLGLARTVSFITPLAAAVEPLTVVFGVGFAAMVGLLFGIWPAARAANLDPVEALRHE</sequence>
<dbReference type="GO" id="GO:0022857">
    <property type="term" value="F:transmembrane transporter activity"/>
    <property type="evidence" value="ECO:0007669"/>
    <property type="project" value="TreeGrafter"/>
</dbReference>
<protein>
    <submittedName>
        <fullName evidence="10">Putative ABC transport system permease protein</fullName>
    </submittedName>
</protein>
<feature type="transmembrane region" description="Helical" evidence="7">
    <location>
        <begin position="26"/>
        <end position="46"/>
    </location>
</feature>
<dbReference type="PANTHER" id="PTHR30572">
    <property type="entry name" value="MEMBRANE COMPONENT OF TRANSPORTER-RELATED"/>
    <property type="match status" value="1"/>
</dbReference>
<feature type="domain" description="MacB-like periplasmic core" evidence="9">
    <location>
        <begin position="25"/>
        <end position="247"/>
    </location>
</feature>
<evidence type="ECO:0000256" key="1">
    <source>
        <dbReference type="ARBA" id="ARBA00004651"/>
    </source>
</evidence>
<dbReference type="InterPro" id="IPR003838">
    <property type="entry name" value="ABC3_permease_C"/>
</dbReference>
<dbReference type="Pfam" id="PF02687">
    <property type="entry name" value="FtsX"/>
    <property type="match status" value="1"/>
</dbReference>
<accession>A0A1H7P8T4</accession>
<dbReference type="EMBL" id="FOAP01000005">
    <property type="protein sequence ID" value="SEL31874.1"/>
    <property type="molecule type" value="Genomic_DNA"/>
</dbReference>
<dbReference type="InterPro" id="IPR025857">
    <property type="entry name" value="MacB_PCD"/>
</dbReference>
<gene>
    <name evidence="10" type="ORF">SAMN05444354_105205</name>
</gene>
<comment type="subcellular location">
    <subcellularLocation>
        <location evidence="1">Cell membrane</location>
        <topology evidence="1">Multi-pass membrane protein</topology>
    </subcellularLocation>
</comment>
<feature type="transmembrane region" description="Helical" evidence="7">
    <location>
        <begin position="329"/>
        <end position="352"/>
    </location>
</feature>
<keyword evidence="2" id="KW-1003">Cell membrane</keyword>
<dbReference type="RefSeq" id="WP_075006530.1">
    <property type="nucleotide sequence ID" value="NZ_FOAP01000005.1"/>
</dbReference>
<evidence type="ECO:0000256" key="2">
    <source>
        <dbReference type="ARBA" id="ARBA00022475"/>
    </source>
</evidence>
<evidence type="ECO:0000259" key="9">
    <source>
        <dbReference type="Pfam" id="PF12704"/>
    </source>
</evidence>
<dbReference type="InterPro" id="IPR050250">
    <property type="entry name" value="Macrolide_Exporter_MacB"/>
</dbReference>
<feature type="transmembrane region" description="Helical" evidence="7">
    <location>
        <begin position="281"/>
        <end position="308"/>
    </location>
</feature>
<evidence type="ECO:0000256" key="5">
    <source>
        <dbReference type="ARBA" id="ARBA00023136"/>
    </source>
</evidence>
<organism evidence="10 11">
    <name type="scientific">Stigmatella aurantiaca</name>
    <dbReference type="NCBI Taxonomy" id="41"/>
    <lineage>
        <taxon>Bacteria</taxon>
        <taxon>Pseudomonadati</taxon>
        <taxon>Myxococcota</taxon>
        <taxon>Myxococcia</taxon>
        <taxon>Myxococcales</taxon>
        <taxon>Cystobacterineae</taxon>
        <taxon>Archangiaceae</taxon>
        <taxon>Stigmatella</taxon>
    </lineage>
</organism>
<keyword evidence="5 7" id="KW-0472">Membrane</keyword>
<dbReference type="PANTHER" id="PTHR30572:SF4">
    <property type="entry name" value="ABC TRANSPORTER PERMEASE YTRF"/>
    <property type="match status" value="1"/>
</dbReference>
<dbReference type="GO" id="GO:0005886">
    <property type="term" value="C:plasma membrane"/>
    <property type="evidence" value="ECO:0007669"/>
    <property type="project" value="UniProtKB-SubCell"/>
</dbReference>
<name>A0A1H7P8T4_STIAU</name>
<evidence type="ECO:0000256" key="6">
    <source>
        <dbReference type="ARBA" id="ARBA00038076"/>
    </source>
</evidence>
<evidence type="ECO:0000256" key="4">
    <source>
        <dbReference type="ARBA" id="ARBA00022989"/>
    </source>
</evidence>
<evidence type="ECO:0000313" key="11">
    <source>
        <dbReference type="Proteomes" id="UP000182719"/>
    </source>
</evidence>
<dbReference type="AlphaFoldDB" id="A0A1H7P8T4"/>
<reference evidence="11" key="1">
    <citation type="submission" date="2016-10" db="EMBL/GenBank/DDBJ databases">
        <authorList>
            <person name="Varghese N."/>
            <person name="Submissions S."/>
        </authorList>
    </citation>
    <scope>NUCLEOTIDE SEQUENCE [LARGE SCALE GENOMIC DNA]</scope>
    <source>
        <strain evidence="11">DSM 17044</strain>
    </source>
</reference>
<comment type="similarity">
    <text evidence="6">Belongs to the ABC-4 integral membrane protein family.</text>
</comment>